<organism evidence="1 2">
    <name type="scientific">Acidiphilium multivorum (strain DSM 11245 / JCM 8867 / NBRC 100883 / AIU 301)</name>
    <dbReference type="NCBI Taxonomy" id="926570"/>
    <lineage>
        <taxon>Bacteria</taxon>
        <taxon>Pseudomonadati</taxon>
        <taxon>Pseudomonadota</taxon>
        <taxon>Alphaproteobacteria</taxon>
        <taxon>Acetobacterales</taxon>
        <taxon>Acidocellaceae</taxon>
        <taxon>Acidiphilium</taxon>
    </lineage>
</organism>
<dbReference type="KEGG" id="amv:ACMV_P1_02280"/>
<gene>
    <name evidence="1" type="ordered locus">ACMV_P1_02280</name>
</gene>
<name>F0J7F7_ACIMA</name>
<evidence type="ECO:0000313" key="2">
    <source>
        <dbReference type="Proteomes" id="UP000007100"/>
    </source>
</evidence>
<keyword evidence="1" id="KW-0614">Plasmid</keyword>
<dbReference type="CDD" id="cd11586">
    <property type="entry name" value="VbhA_like"/>
    <property type="match status" value="1"/>
</dbReference>
<dbReference type="InterPro" id="IPR043038">
    <property type="entry name" value="VbhA_sf"/>
</dbReference>
<dbReference type="HOGENOM" id="CLU_196704_0_0_5"/>
<geneLocation type="plasmid" evidence="1 2">
    <name>pACMV1</name>
</geneLocation>
<dbReference type="OrthoDB" id="7277405at2"/>
<sequence>MDQVVAKPLISDAEVERRRRAVERARAANIRQGYVHDPVLEAINDRFVRGELDLAGFRQAIGEIVGTGR</sequence>
<dbReference type="InterPro" id="IPR033788">
    <property type="entry name" value="VbhA-like"/>
</dbReference>
<accession>F0J7F7</accession>
<keyword evidence="2" id="KW-1185">Reference proteome</keyword>
<dbReference type="RefSeq" id="WP_013635038.1">
    <property type="nucleotide sequence ID" value="NC_015178.1"/>
</dbReference>
<dbReference type="EMBL" id="AP012036">
    <property type="protein sequence ID" value="BAJ83024.1"/>
    <property type="molecule type" value="Genomic_DNA"/>
</dbReference>
<reference evidence="1 2" key="1">
    <citation type="submission" date="2010-12" db="EMBL/GenBank/DDBJ databases">
        <title>Whole genome sequence of Acidiphilium multivorum AIU301.</title>
        <authorList>
            <person name="Narita-Yamada S."/>
            <person name="Nakamura S."/>
            <person name="Ito N."/>
            <person name="Takarada H."/>
            <person name="Katano Y."/>
            <person name="Nakazawa H."/>
            <person name="Hosoyama A."/>
            <person name="Yamada R."/>
            <person name="Fujita N."/>
        </authorList>
    </citation>
    <scope>NUCLEOTIDE SEQUENCE [LARGE SCALE GENOMIC DNA]</scope>
    <source>
        <strain evidence="2">DSM 11245 / JCM 8867 / AIU301</strain>
        <plasmid evidence="1 2">pACMV1</plasmid>
    </source>
</reference>
<dbReference type="Gene3D" id="1.10.8.1050">
    <property type="entry name" value="Antitoxin VbhA-like"/>
    <property type="match status" value="1"/>
</dbReference>
<evidence type="ECO:0000313" key="1">
    <source>
        <dbReference type="EMBL" id="BAJ83024.1"/>
    </source>
</evidence>
<protein>
    <submittedName>
        <fullName evidence="1">Uncharacterized protein</fullName>
    </submittedName>
</protein>
<proteinExistence type="predicted"/>
<dbReference type="Proteomes" id="UP000007100">
    <property type="component" value="Plasmid pACMV1"/>
</dbReference>
<dbReference type="AlphaFoldDB" id="F0J7F7"/>
<dbReference type="InterPro" id="IPR041535">
    <property type="entry name" value="VbhA"/>
</dbReference>
<dbReference type="Pfam" id="PF18495">
    <property type="entry name" value="VbhA"/>
    <property type="match status" value="1"/>
</dbReference>